<evidence type="ECO:0000256" key="8">
    <source>
        <dbReference type="SAM" id="SignalP"/>
    </source>
</evidence>
<dbReference type="GO" id="GO:0008270">
    <property type="term" value="F:zinc ion binding"/>
    <property type="evidence" value="ECO:0007669"/>
    <property type="project" value="InterPro"/>
</dbReference>
<keyword evidence="4" id="KW-0378">Hydrolase</keyword>
<dbReference type="GO" id="GO:0004181">
    <property type="term" value="F:metallocarboxypeptidase activity"/>
    <property type="evidence" value="ECO:0007669"/>
    <property type="project" value="InterPro"/>
</dbReference>
<evidence type="ECO:0000313" key="10">
    <source>
        <dbReference type="EMBL" id="GGI08649.1"/>
    </source>
</evidence>
<dbReference type="SMART" id="SM00631">
    <property type="entry name" value="Zn_pept"/>
    <property type="match status" value="1"/>
</dbReference>
<dbReference type="Pfam" id="PF00246">
    <property type="entry name" value="Peptidase_M14"/>
    <property type="match status" value="1"/>
</dbReference>
<comment type="caution">
    <text evidence="10">The sequence shown here is derived from an EMBL/GenBank/DDBJ whole genome shotgun (WGS) entry which is preliminary data.</text>
</comment>
<dbReference type="AlphaFoldDB" id="A0A8J3EV85"/>
<comment type="caution">
    <text evidence="7">Lacks conserved residue(s) required for the propagation of feature annotation.</text>
</comment>
<accession>A0A8J3EV85</accession>
<dbReference type="InterPro" id="IPR000834">
    <property type="entry name" value="Peptidase_M14"/>
</dbReference>
<evidence type="ECO:0000256" key="3">
    <source>
        <dbReference type="ARBA" id="ARBA00022670"/>
    </source>
</evidence>
<evidence type="ECO:0000256" key="6">
    <source>
        <dbReference type="ARBA" id="ARBA00023049"/>
    </source>
</evidence>
<dbReference type="PANTHER" id="PTHR11705:SF143">
    <property type="entry name" value="SLL0236 PROTEIN"/>
    <property type="match status" value="1"/>
</dbReference>
<keyword evidence="6" id="KW-0482">Metalloprotease</keyword>
<evidence type="ECO:0000256" key="4">
    <source>
        <dbReference type="ARBA" id="ARBA00022801"/>
    </source>
</evidence>
<dbReference type="EMBL" id="BMHA01000012">
    <property type="protein sequence ID" value="GGI08649.1"/>
    <property type="molecule type" value="Genomic_DNA"/>
</dbReference>
<evidence type="ECO:0000256" key="2">
    <source>
        <dbReference type="ARBA" id="ARBA00005988"/>
    </source>
</evidence>
<evidence type="ECO:0000256" key="1">
    <source>
        <dbReference type="ARBA" id="ARBA00001947"/>
    </source>
</evidence>
<sequence>MTLGLAALLGMSVFAPAAGAQSAEADCRNLPTTPSTSGWTDYAQLEKELDRIERTSRGRVEVSSIGQTQLGHEIYAARVGSGDQVLLVTAEIHGNEKTGPEALLSLLKTLGSSGNPQVQAWLEDVTLVAIPKFNVDGAERNQRQNVFPWADVVEQFPQLEGAAPAWNYNARIGGFDVNRDFNPDLDYEPRAEDLPGGNLEPGFYLTNEARALRDLYVELRDEFGHVEAYVDLHHMGPCNQVDGDGQYVSVALDYPPLGPDDSDKYDAWPALDQERSRRYALAAAEGMFDKAGNGNGQSSPFFGGVTRYLHPEWRDLPGQARSSFALNGTSTVLFEVRGQQQAWGQKQKGMLTAVVEAGLVGIVERMADGSIEQMDGDDFYELPTYGWDQ</sequence>
<evidence type="ECO:0000313" key="11">
    <source>
        <dbReference type="Proteomes" id="UP000650511"/>
    </source>
</evidence>
<keyword evidence="11" id="KW-1185">Reference proteome</keyword>
<dbReference type="GO" id="GO:0005615">
    <property type="term" value="C:extracellular space"/>
    <property type="evidence" value="ECO:0007669"/>
    <property type="project" value="TreeGrafter"/>
</dbReference>
<feature type="chain" id="PRO_5039225509" description="Peptidase M14 domain-containing protein" evidence="8">
    <location>
        <begin position="18"/>
        <end position="389"/>
    </location>
</feature>
<evidence type="ECO:0000256" key="5">
    <source>
        <dbReference type="ARBA" id="ARBA00022833"/>
    </source>
</evidence>
<name>A0A8J3EV85_9ACTN</name>
<comment type="cofactor">
    <cofactor evidence="1">
        <name>Zn(2+)</name>
        <dbReference type="ChEBI" id="CHEBI:29105"/>
    </cofactor>
</comment>
<dbReference type="Gene3D" id="3.40.630.10">
    <property type="entry name" value="Zn peptidases"/>
    <property type="match status" value="1"/>
</dbReference>
<proteinExistence type="inferred from homology"/>
<evidence type="ECO:0000256" key="7">
    <source>
        <dbReference type="PROSITE-ProRule" id="PRU01379"/>
    </source>
</evidence>
<keyword evidence="8" id="KW-0732">Signal</keyword>
<dbReference type="PROSITE" id="PS52035">
    <property type="entry name" value="PEPTIDASE_M14"/>
    <property type="match status" value="1"/>
</dbReference>
<reference evidence="10" key="1">
    <citation type="journal article" date="2014" name="Int. J. Syst. Evol. Microbiol.">
        <title>Complete genome sequence of Corynebacterium casei LMG S-19264T (=DSM 44701T), isolated from a smear-ripened cheese.</title>
        <authorList>
            <consortium name="US DOE Joint Genome Institute (JGI-PGF)"/>
            <person name="Walter F."/>
            <person name="Albersmeier A."/>
            <person name="Kalinowski J."/>
            <person name="Ruckert C."/>
        </authorList>
    </citation>
    <scope>NUCLEOTIDE SEQUENCE</scope>
    <source>
        <strain evidence="10">CGMCC 1.14988</strain>
    </source>
</reference>
<dbReference type="Proteomes" id="UP000650511">
    <property type="component" value="Unassembled WGS sequence"/>
</dbReference>
<evidence type="ECO:0000259" key="9">
    <source>
        <dbReference type="PROSITE" id="PS52035"/>
    </source>
</evidence>
<dbReference type="PANTHER" id="PTHR11705">
    <property type="entry name" value="PROTEASE FAMILY M14 CARBOXYPEPTIDASE A,B"/>
    <property type="match status" value="1"/>
</dbReference>
<keyword evidence="5" id="KW-0862">Zinc</keyword>
<keyword evidence="3" id="KW-0645">Protease</keyword>
<dbReference type="GO" id="GO:0006508">
    <property type="term" value="P:proteolysis"/>
    <property type="evidence" value="ECO:0007669"/>
    <property type="project" value="UniProtKB-KW"/>
</dbReference>
<comment type="similarity">
    <text evidence="2 7">Belongs to the peptidase M14 family.</text>
</comment>
<feature type="domain" description="Peptidase M14" evidence="9">
    <location>
        <begin position="38"/>
        <end position="332"/>
    </location>
</feature>
<dbReference type="SUPFAM" id="SSF53187">
    <property type="entry name" value="Zn-dependent exopeptidases"/>
    <property type="match status" value="1"/>
</dbReference>
<feature type="signal peptide" evidence="8">
    <location>
        <begin position="1"/>
        <end position="17"/>
    </location>
</feature>
<gene>
    <name evidence="10" type="ORF">GCM10011354_30150</name>
</gene>
<reference evidence="10" key="2">
    <citation type="submission" date="2020-09" db="EMBL/GenBank/DDBJ databases">
        <authorList>
            <person name="Sun Q."/>
            <person name="Zhou Y."/>
        </authorList>
    </citation>
    <scope>NUCLEOTIDE SEQUENCE</scope>
    <source>
        <strain evidence="10">CGMCC 1.14988</strain>
    </source>
</reference>
<organism evidence="10 11">
    <name type="scientific">Egicoccus halophilus</name>
    <dbReference type="NCBI Taxonomy" id="1670830"/>
    <lineage>
        <taxon>Bacteria</taxon>
        <taxon>Bacillati</taxon>
        <taxon>Actinomycetota</taxon>
        <taxon>Nitriliruptoria</taxon>
        <taxon>Egicoccales</taxon>
        <taxon>Egicoccaceae</taxon>
        <taxon>Egicoccus</taxon>
    </lineage>
</organism>
<protein>
    <recommendedName>
        <fullName evidence="9">Peptidase M14 domain-containing protein</fullName>
    </recommendedName>
</protein>